<dbReference type="InterPro" id="IPR036388">
    <property type="entry name" value="WH-like_DNA-bd_sf"/>
</dbReference>
<organism evidence="2 3">
    <name type="scientific">Alcaligenes aquatilis</name>
    <dbReference type="NCBI Taxonomy" id="323284"/>
    <lineage>
        <taxon>Bacteria</taxon>
        <taxon>Pseudomonadati</taxon>
        <taxon>Pseudomonadota</taxon>
        <taxon>Betaproteobacteria</taxon>
        <taxon>Burkholderiales</taxon>
        <taxon>Alcaligenaceae</taxon>
        <taxon>Alcaligenes</taxon>
    </lineage>
</organism>
<dbReference type="EMBL" id="CP032153">
    <property type="protein sequence ID" value="AYN20964.1"/>
    <property type="molecule type" value="Genomic_DNA"/>
</dbReference>
<dbReference type="InterPro" id="IPR005158">
    <property type="entry name" value="BTAD"/>
</dbReference>
<evidence type="ECO:0000313" key="2">
    <source>
        <dbReference type="EMBL" id="AYN20964.1"/>
    </source>
</evidence>
<evidence type="ECO:0000259" key="1">
    <source>
        <dbReference type="SMART" id="SM01043"/>
    </source>
</evidence>
<dbReference type="Pfam" id="PF03704">
    <property type="entry name" value="BTAD"/>
    <property type="match status" value="1"/>
</dbReference>
<sequence length="1211" mass="135859">MENKMGMQTGISRQSPNRIELYCLGTFRLLIDGQDRSHLLSYDKVKLLLALLVLAQGQAIARVKLADMLWPESDPEQGRARVRHALYVLRQALAPLSKVLLSSTASLTLESDTVWSDVLYIGSSTATELDEARNKLSLYQGPFLEGLKLPGSDSLMSWHNNWNARLDIELAQCRHHLIKALMASEQQQAALAYAKTWVNLWPEDESCHRLLIRLLVQDNDHDAAMLAYQQCCDVLQQRLGVQPDAQTRALLGTGVNAAPALHGPSDPEGYHFRAMATVAIAIGWRPNPDSGDDSMETDYETRTFLLRETHERVVRCAREHGAWIEQEHNATLLAHFGYPAINERPVAPALTLARTLAGLSRPAQVSLGLAVHADVLPIDPTTPINAHHLLCQSVISLAWQADNGAVLLSSQAAARLSSWSLEALPSGKEPSSYQLRLSETATDTGRIHGRLREFDILLQYWSGRLSAAPRMLLLHGHTGMGKTKLLRSLQDYVRNVEGAVVGLQTQENDVRSPYAPVLRWLQKELRYVTPNTADTRNGEQDTQLHQRLMAQYDLSVAQADILHQTLIEPSTLGQSVVREQTQHVLLALLHALCRNQTLLLTWEDLHWCDAASLQLLQRLLAGEERLRIVATSRQALPESWPVLPLRIGALAHQDMNELISQRSRSIKLPRDIRTHIIEHSEGSPMLARELLHLYQLGQDLTLVPRLLDQCAAHLRRLTPLQRELAYLAALLPDIDERLASRLLEQPQSTIRTALQILEQHEWLMSTEQSRWRCPDILGNCLRQLIIRPERERLGRRLAEHMVEHNHAPSAIATLLGQVRYQDTVQWWQRAIEHALEHGQLQEAERYLSQALRSRRFIADPTVHSQTSFALHLTKASLSTAATGPGSPRSVEAFEQVNELRDPEEPLTLLASLWGEWLTRHNRGQLDGSLPIAEKVLRLSQDQLNEAWQGWAWYALAQHRLWRGDPVQAETLLVRALPLIGMSAEPQDAQALPSQKPSQALAYASLGLCQALQGHFSTGLQNARHAITLASYHHHPLAGAIASRLHLMRIYYLAGNLQEMTQESLALTGTQSPAKPDTVWIALAQMHQLLPAVLQTRNADLIEPMQAAIERIRMDMPVAVEGQLCMLARALLSLARDDAAFAVLAEAEQISEQHGSVLMLPEIQCLRGDIWLQRQCPDLASQHWQQARESMDQHGLLAYQHWLNDRQALIPG</sequence>
<dbReference type="Gene3D" id="1.10.10.10">
    <property type="entry name" value="Winged helix-like DNA-binding domain superfamily/Winged helix DNA-binding domain"/>
    <property type="match status" value="1"/>
</dbReference>
<dbReference type="KEGG" id="aaqu:D3M96_10775"/>
<dbReference type="InterPro" id="IPR041664">
    <property type="entry name" value="AAA_16"/>
</dbReference>
<feature type="domain" description="Bacterial transcriptional activator" evidence="1">
    <location>
        <begin position="116"/>
        <end position="255"/>
    </location>
</feature>
<gene>
    <name evidence="2" type="ORF">D3M96_10775</name>
</gene>
<dbReference type="InterPro" id="IPR051677">
    <property type="entry name" value="AfsR-DnrI-RedD_regulator"/>
</dbReference>
<evidence type="ECO:0000313" key="3">
    <source>
        <dbReference type="Proteomes" id="UP000268070"/>
    </source>
</evidence>
<dbReference type="SUPFAM" id="SSF52540">
    <property type="entry name" value="P-loop containing nucleoside triphosphate hydrolases"/>
    <property type="match status" value="1"/>
</dbReference>
<dbReference type="OrthoDB" id="9758570at2"/>
<dbReference type="Gene3D" id="1.25.40.10">
    <property type="entry name" value="Tetratricopeptide repeat domain"/>
    <property type="match status" value="2"/>
</dbReference>
<dbReference type="SMART" id="SM01043">
    <property type="entry name" value="BTAD"/>
    <property type="match status" value="1"/>
</dbReference>
<proteinExistence type="predicted"/>
<dbReference type="AlphaFoldDB" id="A0A3G2HV78"/>
<accession>A0A3G2HV78</accession>
<dbReference type="Pfam" id="PF13191">
    <property type="entry name" value="AAA_16"/>
    <property type="match status" value="1"/>
</dbReference>
<dbReference type="PANTHER" id="PTHR35807">
    <property type="entry name" value="TRANSCRIPTIONAL REGULATOR REDD-RELATED"/>
    <property type="match status" value="1"/>
</dbReference>
<protein>
    <recommendedName>
        <fullName evidence="1">Bacterial transcriptional activator domain-containing protein</fullName>
    </recommendedName>
</protein>
<dbReference type="InterPro" id="IPR011990">
    <property type="entry name" value="TPR-like_helical_dom_sf"/>
</dbReference>
<dbReference type="InterPro" id="IPR027417">
    <property type="entry name" value="P-loop_NTPase"/>
</dbReference>
<name>A0A3G2HV78_9BURK</name>
<accession>A0A3R9BHA3</accession>
<dbReference type="Proteomes" id="UP000268070">
    <property type="component" value="Chromosome"/>
</dbReference>
<reference evidence="2 3" key="1">
    <citation type="submission" date="2018-09" db="EMBL/GenBank/DDBJ databases">
        <title>Complete genome sequence of the hydrocarbonoclastic bacterium Alcaligenes aquatilis QD168, isolated from a crude-oil polluted marine sediment of Central Chile.</title>
        <authorList>
            <person name="Duran R.E."/>
            <person name="Barra B."/>
            <person name="Salva-Serra F."/>
            <person name="Mendez V."/>
            <person name="Moore E.R.B."/>
            <person name="Seeger M."/>
        </authorList>
    </citation>
    <scope>NUCLEOTIDE SEQUENCE [LARGE SCALE GENOMIC DNA]</scope>
    <source>
        <strain evidence="2 3">QD168</strain>
    </source>
</reference>
<dbReference type="SUPFAM" id="SSF48452">
    <property type="entry name" value="TPR-like"/>
    <property type="match status" value="2"/>
</dbReference>